<dbReference type="InterPro" id="IPR006976">
    <property type="entry name" value="VanZ-like"/>
</dbReference>
<keyword evidence="4" id="KW-1185">Reference proteome</keyword>
<evidence type="ECO:0000313" key="4">
    <source>
        <dbReference type="Proteomes" id="UP000316598"/>
    </source>
</evidence>
<feature type="domain" description="VanZ-like" evidence="2">
    <location>
        <begin position="195"/>
        <end position="282"/>
    </location>
</feature>
<protein>
    <submittedName>
        <fullName evidence="3">VanZ like family protein</fullName>
    </submittedName>
</protein>
<evidence type="ECO:0000256" key="1">
    <source>
        <dbReference type="SAM" id="Phobius"/>
    </source>
</evidence>
<feature type="transmembrane region" description="Helical" evidence="1">
    <location>
        <begin position="159"/>
        <end position="185"/>
    </location>
</feature>
<sequence>MTCQRACALLFVAWALMLTYGSWHPFRVGPDTVGDAWKTWLANGSAKGQSVSDLAVNLFAGVPLGFLGVMAIAKLKRFHTIRMPSVLIVLIVIVAISLVVELGQCRIVGRTSSMNDTVAQVMGGLLGSLIAWFAGDWIRGRLDVMTSSFQEAQSKATALLQLYAAGYCLWMLIPFAPVSLSELAAKWRTGMISMTAFAEFDPWQVTYTLAVSSVAAVPIGWLVAQFFLNISRSKNWLAAISVAVAVVVSLEFLQIFVESRVAALDDAIGSAAGALIGVWLFARVSEAPDHFESGSLAGLVPTLCALLLTVAYIAVALAPFDLATTSSELRMNLQRFESSNWLEGNSMLMVSNLFRSFLWSIALGGSMGWVVSQSKTYTKALWVGACIASVIICVGTEAMQFLSLQHDPSVLDAIARLLGVVVGLFIARLFQFDANHMTLANSRTKEA</sequence>
<keyword evidence="1" id="KW-0812">Transmembrane</keyword>
<comment type="caution">
    <text evidence="3">The sequence shown here is derived from an EMBL/GenBank/DDBJ whole genome shotgun (WGS) entry which is preliminary data.</text>
</comment>
<evidence type="ECO:0000259" key="2">
    <source>
        <dbReference type="Pfam" id="PF04892"/>
    </source>
</evidence>
<name>A0A5C5WVS3_9BACT</name>
<dbReference type="EMBL" id="SJPI01000001">
    <property type="protein sequence ID" value="TWT54660.1"/>
    <property type="molecule type" value="Genomic_DNA"/>
</dbReference>
<feature type="transmembrane region" description="Helical" evidence="1">
    <location>
        <begin position="380"/>
        <end position="401"/>
    </location>
</feature>
<feature type="transmembrane region" description="Helical" evidence="1">
    <location>
        <begin position="54"/>
        <end position="73"/>
    </location>
</feature>
<keyword evidence="1" id="KW-0472">Membrane</keyword>
<dbReference type="Pfam" id="PF04892">
    <property type="entry name" value="VanZ"/>
    <property type="match status" value="2"/>
</dbReference>
<feature type="transmembrane region" description="Helical" evidence="1">
    <location>
        <begin position="267"/>
        <end position="284"/>
    </location>
</feature>
<feature type="transmembrane region" description="Helical" evidence="1">
    <location>
        <begin position="205"/>
        <end position="224"/>
    </location>
</feature>
<proteinExistence type="predicted"/>
<feature type="domain" description="VanZ-like" evidence="2">
    <location>
        <begin position="23"/>
        <end position="133"/>
    </location>
</feature>
<gene>
    <name evidence="3" type="ORF">Pla22_23100</name>
</gene>
<keyword evidence="1" id="KW-1133">Transmembrane helix</keyword>
<dbReference type="Proteomes" id="UP000316598">
    <property type="component" value="Unassembled WGS sequence"/>
</dbReference>
<feature type="transmembrane region" description="Helical" evidence="1">
    <location>
        <begin position="236"/>
        <end position="255"/>
    </location>
</feature>
<evidence type="ECO:0000313" key="3">
    <source>
        <dbReference type="EMBL" id="TWT54660.1"/>
    </source>
</evidence>
<dbReference type="AlphaFoldDB" id="A0A5C5WVS3"/>
<organism evidence="3 4">
    <name type="scientific">Rubripirellula amarantea</name>
    <dbReference type="NCBI Taxonomy" id="2527999"/>
    <lineage>
        <taxon>Bacteria</taxon>
        <taxon>Pseudomonadati</taxon>
        <taxon>Planctomycetota</taxon>
        <taxon>Planctomycetia</taxon>
        <taxon>Pirellulales</taxon>
        <taxon>Pirellulaceae</taxon>
        <taxon>Rubripirellula</taxon>
    </lineage>
</organism>
<dbReference type="OrthoDB" id="283584at2"/>
<feature type="transmembrane region" description="Helical" evidence="1">
    <location>
        <begin position="85"/>
        <end position="103"/>
    </location>
</feature>
<dbReference type="RefSeq" id="WP_146514672.1">
    <property type="nucleotide sequence ID" value="NZ_SJPI01000001.1"/>
</dbReference>
<feature type="transmembrane region" description="Helical" evidence="1">
    <location>
        <begin position="118"/>
        <end position="138"/>
    </location>
</feature>
<dbReference type="PANTHER" id="PTHR28008:SF1">
    <property type="entry name" value="DOMAIN PROTEIN, PUTATIVE (AFU_ORTHOLOGUE AFUA_3G10980)-RELATED"/>
    <property type="match status" value="1"/>
</dbReference>
<reference evidence="3 4" key="1">
    <citation type="submission" date="2019-02" db="EMBL/GenBank/DDBJ databases">
        <title>Deep-cultivation of Planctomycetes and their phenomic and genomic characterization uncovers novel biology.</title>
        <authorList>
            <person name="Wiegand S."/>
            <person name="Jogler M."/>
            <person name="Boedeker C."/>
            <person name="Pinto D."/>
            <person name="Vollmers J."/>
            <person name="Rivas-Marin E."/>
            <person name="Kohn T."/>
            <person name="Peeters S.H."/>
            <person name="Heuer A."/>
            <person name="Rast P."/>
            <person name="Oberbeckmann S."/>
            <person name="Bunk B."/>
            <person name="Jeske O."/>
            <person name="Meyerdierks A."/>
            <person name="Storesund J.E."/>
            <person name="Kallscheuer N."/>
            <person name="Luecker S."/>
            <person name="Lage O.M."/>
            <person name="Pohl T."/>
            <person name="Merkel B.J."/>
            <person name="Hornburger P."/>
            <person name="Mueller R.-W."/>
            <person name="Bruemmer F."/>
            <person name="Labrenz M."/>
            <person name="Spormann A.M."/>
            <person name="Op Den Camp H."/>
            <person name="Overmann J."/>
            <person name="Amann R."/>
            <person name="Jetten M.S.M."/>
            <person name="Mascher T."/>
            <person name="Medema M.H."/>
            <person name="Devos D.P."/>
            <person name="Kaster A.-K."/>
            <person name="Ovreas L."/>
            <person name="Rohde M."/>
            <person name="Galperin M.Y."/>
            <person name="Jogler C."/>
        </authorList>
    </citation>
    <scope>NUCLEOTIDE SEQUENCE [LARGE SCALE GENOMIC DNA]</scope>
    <source>
        <strain evidence="3 4">Pla22</strain>
    </source>
</reference>
<feature type="transmembrane region" description="Helical" evidence="1">
    <location>
        <begin position="413"/>
        <end position="430"/>
    </location>
</feature>
<dbReference type="PANTHER" id="PTHR28008">
    <property type="entry name" value="DOMAIN PROTEIN, PUTATIVE (AFU_ORTHOLOGUE AFUA_3G10980)-RELATED"/>
    <property type="match status" value="1"/>
</dbReference>
<accession>A0A5C5WVS3</accession>
<feature type="transmembrane region" description="Helical" evidence="1">
    <location>
        <begin position="296"/>
        <end position="320"/>
    </location>
</feature>
<feature type="transmembrane region" description="Helical" evidence="1">
    <location>
        <begin position="353"/>
        <end position="371"/>
    </location>
</feature>